<organism evidence="2 3">
    <name type="scientific">Pisum sativum</name>
    <name type="common">Garden pea</name>
    <name type="synonym">Lathyrus oleraceus</name>
    <dbReference type="NCBI Taxonomy" id="3888"/>
    <lineage>
        <taxon>Eukaryota</taxon>
        <taxon>Viridiplantae</taxon>
        <taxon>Streptophyta</taxon>
        <taxon>Embryophyta</taxon>
        <taxon>Tracheophyta</taxon>
        <taxon>Spermatophyta</taxon>
        <taxon>Magnoliopsida</taxon>
        <taxon>eudicotyledons</taxon>
        <taxon>Gunneridae</taxon>
        <taxon>Pentapetalae</taxon>
        <taxon>rosids</taxon>
        <taxon>fabids</taxon>
        <taxon>Fabales</taxon>
        <taxon>Fabaceae</taxon>
        <taxon>Papilionoideae</taxon>
        <taxon>50 kb inversion clade</taxon>
        <taxon>NPAAA clade</taxon>
        <taxon>Hologalegina</taxon>
        <taxon>IRL clade</taxon>
        <taxon>Fabeae</taxon>
        <taxon>Lathyrus</taxon>
    </lineage>
</organism>
<comment type="caution">
    <text evidence="2">The sequence shown here is derived from an EMBL/GenBank/DDBJ whole genome shotgun (WGS) entry which is preliminary data.</text>
</comment>
<dbReference type="Gramene" id="Psat03G0335000-T1">
    <property type="protein sequence ID" value="KAI5428321.1"/>
    <property type="gene ID" value="KIW84_033350"/>
</dbReference>
<dbReference type="EMBL" id="JAMSHJ010000003">
    <property type="protein sequence ID" value="KAI5428321.1"/>
    <property type="molecule type" value="Genomic_DNA"/>
</dbReference>
<gene>
    <name evidence="2" type="ORF">KIW84_033350</name>
</gene>
<proteinExistence type="predicted"/>
<name>A0A9D4XVQ8_PEA</name>
<keyword evidence="3" id="KW-1185">Reference proteome</keyword>
<reference evidence="2 3" key="1">
    <citation type="journal article" date="2022" name="Nat. Genet.">
        <title>Improved pea reference genome and pan-genome highlight genomic features and evolutionary characteristics.</title>
        <authorList>
            <person name="Yang T."/>
            <person name="Liu R."/>
            <person name="Luo Y."/>
            <person name="Hu S."/>
            <person name="Wang D."/>
            <person name="Wang C."/>
            <person name="Pandey M.K."/>
            <person name="Ge S."/>
            <person name="Xu Q."/>
            <person name="Li N."/>
            <person name="Li G."/>
            <person name="Huang Y."/>
            <person name="Saxena R.K."/>
            <person name="Ji Y."/>
            <person name="Li M."/>
            <person name="Yan X."/>
            <person name="He Y."/>
            <person name="Liu Y."/>
            <person name="Wang X."/>
            <person name="Xiang C."/>
            <person name="Varshney R.K."/>
            <person name="Ding H."/>
            <person name="Gao S."/>
            <person name="Zong X."/>
        </authorList>
    </citation>
    <scope>NUCLEOTIDE SEQUENCE [LARGE SCALE GENOMIC DNA]</scope>
    <source>
        <strain evidence="2 3">cv. Zhongwan 6</strain>
    </source>
</reference>
<evidence type="ECO:0000313" key="2">
    <source>
        <dbReference type="EMBL" id="KAI5428321.1"/>
    </source>
</evidence>
<accession>A0A9D4XVQ8</accession>
<dbReference type="Proteomes" id="UP001058974">
    <property type="component" value="Chromosome 3"/>
</dbReference>
<feature type="chain" id="PRO_5039437503" evidence="1">
    <location>
        <begin position="19"/>
        <end position="156"/>
    </location>
</feature>
<evidence type="ECO:0000256" key="1">
    <source>
        <dbReference type="SAM" id="SignalP"/>
    </source>
</evidence>
<keyword evidence="1" id="KW-0732">Signal</keyword>
<evidence type="ECO:0000313" key="3">
    <source>
        <dbReference type="Proteomes" id="UP001058974"/>
    </source>
</evidence>
<protein>
    <submittedName>
        <fullName evidence="2">Uncharacterized protein</fullName>
    </submittedName>
</protein>
<feature type="signal peptide" evidence="1">
    <location>
        <begin position="1"/>
        <end position="18"/>
    </location>
</feature>
<sequence>MVGCSLHLACALMMLAWCHDILQVFSQCLCDCLLGLYDLWHEVWLVKGKGWQANMEARCKTRTILDGFAEEYNSFMMKMYGTMISLSIYDVETLLYSLEAQLDKIRKELAVVIFSANVAHANHQTCGIHNQHTNSRGRSYISCSKRCGRGRTMPGT</sequence>
<dbReference type="AlphaFoldDB" id="A0A9D4XVQ8"/>